<evidence type="ECO:0000256" key="1">
    <source>
        <dbReference type="SAM" id="Phobius"/>
    </source>
</evidence>
<organism evidence="2 3">
    <name type="scientific">Saprospira grandis (strain Lewin)</name>
    <dbReference type="NCBI Taxonomy" id="984262"/>
    <lineage>
        <taxon>Bacteria</taxon>
        <taxon>Pseudomonadati</taxon>
        <taxon>Bacteroidota</taxon>
        <taxon>Saprospiria</taxon>
        <taxon>Saprospirales</taxon>
        <taxon>Saprospiraceae</taxon>
        <taxon>Saprospira</taxon>
    </lineage>
</organism>
<protein>
    <submittedName>
        <fullName evidence="2">Uncharacterized protein</fullName>
    </submittedName>
</protein>
<keyword evidence="1" id="KW-0812">Transmembrane</keyword>
<dbReference type="HOGENOM" id="CLU_1795143_0_0_10"/>
<evidence type="ECO:0000313" key="3">
    <source>
        <dbReference type="Proteomes" id="UP000007519"/>
    </source>
</evidence>
<keyword evidence="3" id="KW-1185">Reference proteome</keyword>
<proteinExistence type="predicted"/>
<gene>
    <name evidence="2" type="ordered locus">SGRA_1583</name>
</gene>
<reference evidence="2 3" key="1">
    <citation type="journal article" date="2012" name="Stand. Genomic Sci.">
        <title>Complete genome sequencing and analysis of Saprospira grandis str. Lewin, a predatory marine bacterium.</title>
        <authorList>
            <person name="Saw J.H."/>
            <person name="Yuryev A."/>
            <person name="Kanbe M."/>
            <person name="Hou S."/>
            <person name="Young A.G."/>
            <person name="Aizawa S."/>
            <person name="Alam M."/>
        </authorList>
    </citation>
    <scope>NUCLEOTIDE SEQUENCE [LARGE SCALE GENOMIC DNA]</scope>
    <source>
        <strain evidence="2 3">Lewin</strain>
    </source>
</reference>
<evidence type="ECO:0000313" key="2">
    <source>
        <dbReference type="EMBL" id="AFC24318.1"/>
    </source>
</evidence>
<sequence>MENSPSFRSLSFVLFALALGVLGTVYVLQEVDFRKKTRPEYILSTEVLDLQLRQLGIFSQLRLEAVAVKTCECLKKGENDELYCAEFTYNDRIRDNVRQYFQLRNEFEVDLKINQLHFSLLQQNCDYPKIDSLFEAKMLHLYRQ</sequence>
<dbReference type="OrthoDB" id="9826616at2"/>
<name>H6L9V5_SAPGL</name>
<keyword evidence="1" id="KW-0472">Membrane</keyword>
<dbReference type="RefSeq" id="WP_015691954.1">
    <property type="nucleotide sequence ID" value="NC_016940.1"/>
</dbReference>
<dbReference type="KEGG" id="sgn:SGRA_1583"/>
<feature type="transmembrane region" description="Helical" evidence="1">
    <location>
        <begin position="6"/>
        <end position="28"/>
    </location>
</feature>
<dbReference type="Proteomes" id="UP000007519">
    <property type="component" value="Chromosome"/>
</dbReference>
<dbReference type="AlphaFoldDB" id="H6L9V5"/>
<accession>H6L9V5</accession>
<keyword evidence="1" id="KW-1133">Transmembrane helix</keyword>
<dbReference type="EMBL" id="CP002831">
    <property type="protein sequence ID" value="AFC24318.1"/>
    <property type="molecule type" value="Genomic_DNA"/>
</dbReference>